<dbReference type="AlphaFoldDB" id="A0A4Y3PM12"/>
<gene>
    <name evidence="2" type="ORF">BPA01_34550</name>
</gene>
<feature type="chain" id="PRO_5039610699" description="Lipoprotein" evidence="1">
    <location>
        <begin position="19"/>
        <end position="166"/>
    </location>
</feature>
<name>A0A4Y3PM12_BREPA</name>
<feature type="signal peptide" evidence="1">
    <location>
        <begin position="1"/>
        <end position="18"/>
    </location>
</feature>
<evidence type="ECO:0000256" key="1">
    <source>
        <dbReference type="SAM" id="SignalP"/>
    </source>
</evidence>
<accession>A0A4Y3PM12</accession>
<sequence length="166" mass="19104">MKMILTALLFLFSLTACSSNNPEEELKAQSQKLILEYSKILYEVKKEDYVKTPGDFTAYIPVIQDKAKPYLTKKEEPESLLKLNIGFVAAYLAYNDIFLTVEDVKVTDFERDEASGAINISYTILFKDSLKSETKHQAGRVTLVPDDKTFKIDYYWDDVRTNQFKS</sequence>
<dbReference type="PROSITE" id="PS51257">
    <property type="entry name" value="PROKAR_LIPOPROTEIN"/>
    <property type="match status" value="1"/>
</dbReference>
<proteinExistence type="predicted"/>
<evidence type="ECO:0008006" key="4">
    <source>
        <dbReference type="Google" id="ProtNLM"/>
    </source>
</evidence>
<dbReference type="Proteomes" id="UP000316882">
    <property type="component" value="Unassembled WGS sequence"/>
</dbReference>
<dbReference type="EMBL" id="BJMH01000017">
    <property type="protein sequence ID" value="GEB33875.1"/>
    <property type="molecule type" value="Genomic_DNA"/>
</dbReference>
<comment type="caution">
    <text evidence="2">The sequence shown here is derived from an EMBL/GenBank/DDBJ whole genome shotgun (WGS) entry which is preliminary data.</text>
</comment>
<evidence type="ECO:0000313" key="3">
    <source>
        <dbReference type="Proteomes" id="UP000316882"/>
    </source>
</evidence>
<dbReference type="RefSeq" id="WP_122966661.1">
    <property type="nucleotide sequence ID" value="NZ_BJMH01000017.1"/>
</dbReference>
<protein>
    <recommendedName>
        <fullName evidence="4">Lipoprotein</fullName>
    </recommendedName>
</protein>
<organism evidence="2 3">
    <name type="scientific">Brevibacillus parabrevis</name>
    <dbReference type="NCBI Taxonomy" id="54914"/>
    <lineage>
        <taxon>Bacteria</taxon>
        <taxon>Bacillati</taxon>
        <taxon>Bacillota</taxon>
        <taxon>Bacilli</taxon>
        <taxon>Bacillales</taxon>
        <taxon>Paenibacillaceae</taxon>
        <taxon>Brevibacillus</taxon>
    </lineage>
</organism>
<keyword evidence="3" id="KW-1185">Reference proteome</keyword>
<evidence type="ECO:0000313" key="2">
    <source>
        <dbReference type="EMBL" id="GEB33875.1"/>
    </source>
</evidence>
<reference evidence="2 3" key="1">
    <citation type="submission" date="2019-06" db="EMBL/GenBank/DDBJ databases">
        <title>Whole genome shotgun sequence of Brevibacillus parabrevis NBRC 12334.</title>
        <authorList>
            <person name="Hosoyama A."/>
            <person name="Uohara A."/>
            <person name="Ohji S."/>
            <person name="Ichikawa N."/>
        </authorList>
    </citation>
    <scope>NUCLEOTIDE SEQUENCE [LARGE SCALE GENOMIC DNA]</scope>
    <source>
        <strain evidence="2 3">NBRC 12334</strain>
    </source>
</reference>
<keyword evidence="1" id="KW-0732">Signal</keyword>